<feature type="domain" description="HTH CENPB-type" evidence="2">
    <location>
        <begin position="65"/>
        <end position="140"/>
    </location>
</feature>
<gene>
    <name evidence="3" type="ORF">VC83_09587</name>
</gene>
<dbReference type="PROSITE" id="PS51253">
    <property type="entry name" value="HTH_CENPB"/>
    <property type="match status" value="1"/>
</dbReference>
<dbReference type="GO" id="GO:0005634">
    <property type="term" value="C:nucleus"/>
    <property type="evidence" value="ECO:0007669"/>
    <property type="project" value="TreeGrafter"/>
</dbReference>
<dbReference type="InterPro" id="IPR006600">
    <property type="entry name" value="HTH_CenpB_DNA-bd_dom"/>
</dbReference>
<dbReference type="Pfam" id="PF18107">
    <property type="entry name" value="HTH_ABP1_N"/>
    <property type="match status" value="1"/>
</dbReference>
<dbReference type="InterPro" id="IPR009057">
    <property type="entry name" value="Homeodomain-like_sf"/>
</dbReference>
<dbReference type="InterPro" id="IPR004875">
    <property type="entry name" value="DDE_SF_endonuclease_dom"/>
</dbReference>
<dbReference type="InterPro" id="IPR041188">
    <property type="entry name" value="HTH_ABP1_N"/>
</dbReference>
<dbReference type="GO" id="GO:0003677">
    <property type="term" value="F:DNA binding"/>
    <property type="evidence" value="ECO:0007669"/>
    <property type="project" value="UniProtKB-KW"/>
</dbReference>
<dbReference type="Pfam" id="PF03184">
    <property type="entry name" value="DDE_1"/>
    <property type="match status" value="1"/>
</dbReference>
<dbReference type="EMBL" id="KV441386">
    <property type="protein sequence ID" value="PQM43460.1"/>
    <property type="molecule type" value="Genomic_DNA"/>
</dbReference>
<dbReference type="OrthoDB" id="3853970at2759"/>
<proteinExistence type="predicted"/>
<dbReference type="GeneID" id="36292617"/>
<evidence type="ECO:0000313" key="3">
    <source>
        <dbReference type="EMBL" id="PQM43460.1"/>
    </source>
</evidence>
<name>A0A2P6FGF2_9PEZI</name>
<reference evidence="3" key="1">
    <citation type="submission" date="2016-03" db="EMBL/GenBank/DDBJ databases">
        <title>Updated assembly of Pseudogymnoascus destructans, the fungus causing white-nose syndrome of bats.</title>
        <authorList>
            <person name="Palmer J.M."/>
            <person name="Drees K.P."/>
            <person name="Foster J.T."/>
            <person name="Lindner D.L."/>
        </authorList>
    </citation>
    <scope>NUCLEOTIDE SEQUENCE [LARGE SCALE GENOMIC DNA]</scope>
    <source>
        <strain evidence="3">20631-21</strain>
    </source>
</reference>
<dbReference type="VEuPathDB" id="FungiDB:GMDG_08810"/>
<dbReference type="AlphaFoldDB" id="A0A2P6FGF2"/>
<dbReference type="SMART" id="SM00674">
    <property type="entry name" value="CENPB"/>
    <property type="match status" value="1"/>
</dbReference>
<dbReference type="InterPro" id="IPR050863">
    <property type="entry name" value="CenT-Element_Derived"/>
</dbReference>
<dbReference type="RefSeq" id="XP_024328768.1">
    <property type="nucleotide sequence ID" value="XM_024473000.1"/>
</dbReference>
<dbReference type="PANTHER" id="PTHR19303:SF73">
    <property type="entry name" value="PROTEIN PDC2"/>
    <property type="match status" value="1"/>
</dbReference>
<dbReference type="Proteomes" id="UP000077154">
    <property type="component" value="Unassembled WGS sequence"/>
</dbReference>
<dbReference type="VEuPathDB" id="FungiDB:GMDG_00794"/>
<sequence length="414" mass="48541">MPRKNTITLEQRRALRHWAHKQHPKPSQKACINWFLHEFNHRLSQLTISDSLSDRFKHLDNSTTTGQRNRTGQWPQLEQILYDFQRRIDSRSGFTSGDILQEKAREIWRRLPQYADQQVPDFSSGWLTRFKSRHNIKIHTRHGEAGSIPELVEEEMKGLRTIASEFEEENIYNMDETRLYWKMMPSRGLASQSLPGLKKEKARITLTLCTNASESDRLWIIGKAKTPRSLRNINISTMGAEWRWNKKAWMNSTIMIDWLQAFYQHIGFTRQVLLTMDNFSAHISGVELCPPPPNIRICWLPANSTSRFQPLDQGIIQSLKAYYRRQWLCFMLECYNLNLDPIKQASLRLSIRWILRSWNQQVLQSTIYNCFRKSTLLTTLITLPTSITPTDLSQLYEQVIQAGNIHDSMAISNF</sequence>
<accession>A0A2P6FGF2</accession>
<keyword evidence="1" id="KW-0238">DNA-binding</keyword>
<evidence type="ECO:0000259" key="2">
    <source>
        <dbReference type="PROSITE" id="PS51253"/>
    </source>
</evidence>
<organism evidence="3">
    <name type="scientific">Pseudogymnoascus destructans</name>
    <dbReference type="NCBI Taxonomy" id="655981"/>
    <lineage>
        <taxon>Eukaryota</taxon>
        <taxon>Fungi</taxon>
        <taxon>Dikarya</taxon>
        <taxon>Ascomycota</taxon>
        <taxon>Pezizomycotina</taxon>
        <taxon>Leotiomycetes</taxon>
        <taxon>Thelebolales</taxon>
        <taxon>Thelebolaceae</taxon>
        <taxon>Pseudogymnoascus</taxon>
    </lineage>
</organism>
<dbReference type="Gene3D" id="1.10.10.60">
    <property type="entry name" value="Homeodomain-like"/>
    <property type="match status" value="2"/>
</dbReference>
<dbReference type="PANTHER" id="PTHR19303">
    <property type="entry name" value="TRANSPOSON"/>
    <property type="match status" value="1"/>
</dbReference>
<dbReference type="SUPFAM" id="SSF46689">
    <property type="entry name" value="Homeodomain-like"/>
    <property type="match status" value="2"/>
</dbReference>
<dbReference type="Pfam" id="PF03221">
    <property type="entry name" value="HTH_Tnp_Tc5"/>
    <property type="match status" value="1"/>
</dbReference>
<protein>
    <recommendedName>
        <fullName evidence="2">HTH CENPB-type domain-containing protein</fullName>
    </recommendedName>
</protein>
<evidence type="ECO:0000256" key="1">
    <source>
        <dbReference type="ARBA" id="ARBA00023125"/>
    </source>
</evidence>